<dbReference type="EMBL" id="GGEC01013573">
    <property type="protein sequence ID" value="MBW94056.1"/>
    <property type="molecule type" value="Transcribed_RNA"/>
</dbReference>
<dbReference type="AlphaFoldDB" id="A0A2P2JKP6"/>
<protein>
    <submittedName>
        <fullName evidence="1">Uncharacterized protein MANES_04G000700</fullName>
    </submittedName>
</protein>
<accession>A0A2P2JKP6</accession>
<sequence length="65" mass="7966">MLQETQPAEIHIQLLLPITSQPSPMWRGCRRRWWRPGPRWHGLWRRSRRPCPPQRKSGRWFALEP</sequence>
<name>A0A2P2JKP6_RHIMU</name>
<evidence type="ECO:0000313" key="1">
    <source>
        <dbReference type="EMBL" id="MBW94056.1"/>
    </source>
</evidence>
<reference evidence="1" key="1">
    <citation type="submission" date="2018-02" db="EMBL/GenBank/DDBJ databases">
        <title>Rhizophora mucronata_Transcriptome.</title>
        <authorList>
            <person name="Meera S.P."/>
            <person name="Sreeshan A."/>
            <person name="Augustine A."/>
        </authorList>
    </citation>
    <scope>NUCLEOTIDE SEQUENCE</scope>
    <source>
        <tissue evidence="1">Leaf</tissue>
    </source>
</reference>
<organism evidence="1">
    <name type="scientific">Rhizophora mucronata</name>
    <name type="common">Asiatic mangrove</name>
    <dbReference type="NCBI Taxonomy" id="61149"/>
    <lineage>
        <taxon>Eukaryota</taxon>
        <taxon>Viridiplantae</taxon>
        <taxon>Streptophyta</taxon>
        <taxon>Embryophyta</taxon>
        <taxon>Tracheophyta</taxon>
        <taxon>Spermatophyta</taxon>
        <taxon>Magnoliopsida</taxon>
        <taxon>eudicotyledons</taxon>
        <taxon>Gunneridae</taxon>
        <taxon>Pentapetalae</taxon>
        <taxon>rosids</taxon>
        <taxon>fabids</taxon>
        <taxon>Malpighiales</taxon>
        <taxon>Rhizophoraceae</taxon>
        <taxon>Rhizophora</taxon>
    </lineage>
</organism>
<proteinExistence type="predicted"/>